<proteinExistence type="predicted"/>
<dbReference type="EMBL" id="VTWU01000007">
    <property type="protein sequence ID" value="KAA9327160.1"/>
    <property type="molecule type" value="Genomic_DNA"/>
</dbReference>
<keyword evidence="2" id="KW-1185">Reference proteome</keyword>
<reference evidence="1 2" key="1">
    <citation type="submission" date="2019-09" db="EMBL/GenBank/DDBJ databases">
        <title>Genome sequence of Hymenobacter sp. M3.</title>
        <authorList>
            <person name="Srinivasan S."/>
        </authorList>
    </citation>
    <scope>NUCLEOTIDE SEQUENCE [LARGE SCALE GENOMIC DNA]</scope>
    <source>
        <strain evidence="1 2">M3</strain>
    </source>
</reference>
<organism evidence="1 2">
    <name type="scientific">Hymenobacter busanensis</name>
    <dbReference type="NCBI Taxonomy" id="2607656"/>
    <lineage>
        <taxon>Bacteria</taxon>
        <taxon>Pseudomonadati</taxon>
        <taxon>Bacteroidota</taxon>
        <taxon>Cytophagia</taxon>
        <taxon>Cytophagales</taxon>
        <taxon>Hymenobacteraceae</taxon>
        <taxon>Hymenobacter</taxon>
    </lineage>
</organism>
<accession>A0A7L4ZST8</accession>
<protein>
    <submittedName>
        <fullName evidence="1">Uncharacterized protein</fullName>
    </submittedName>
</protein>
<dbReference type="RefSeq" id="WP_151080390.1">
    <property type="nucleotide sequence ID" value="NZ_CP047647.1"/>
</dbReference>
<sequence>MQLIKRATVLAEIDQYERDGRLHVFSLGYYKTDGTKGSKARVRKGGHVVPGGVRAGASKFGYQVKHKGVLQLVNDTTGQPFAVKIKLLTHYNGIRILH</sequence>
<dbReference type="Proteomes" id="UP000326380">
    <property type="component" value="Unassembled WGS sequence"/>
</dbReference>
<evidence type="ECO:0000313" key="1">
    <source>
        <dbReference type="EMBL" id="KAA9327160.1"/>
    </source>
</evidence>
<gene>
    <name evidence="1" type="ORF">F0P96_18155</name>
</gene>
<name>A0A7L4ZST8_9BACT</name>
<evidence type="ECO:0000313" key="2">
    <source>
        <dbReference type="Proteomes" id="UP000326380"/>
    </source>
</evidence>
<comment type="caution">
    <text evidence="1">The sequence shown here is derived from an EMBL/GenBank/DDBJ whole genome shotgun (WGS) entry which is preliminary data.</text>
</comment>
<dbReference type="AlphaFoldDB" id="A0A7L4ZST8"/>